<dbReference type="PROSITE" id="PS50937">
    <property type="entry name" value="HTH_MERR_2"/>
    <property type="match status" value="1"/>
</dbReference>
<keyword evidence="1" id="KW-0678">Repressor</keyword>
<dbReference type="Gene3D" id="3.40.50.280">
    <property type="entry name" value="Cobalamin-binding domain"/>
    <property type="match status" value="1"/>
</dbReference>
<dbReference type="Proteomes" id="UP001302274">
    <property type="component" value="Unassembled WGS sequence"/>
</dbReference>
<dbReference type="Gene3D" id="1.10.1660.10">
    <property type="match status" value="1"/>
</dbReference>
<dbReference type="EMBL" id="JAYGJQ010000001">
    <property type="protein sequence ID" value="MEA9356361.1"/>
    <property type="molecule type" value="Genomic_DNA"/>
</dbReference>
<dbReference type="InterPro" id="IPR009061">
    <property type="entry name" value="DNA-bd_dom_put_sf"/>
</dbReference>
<proteinExistence type="predicted"/>
<dbReference type="PANTHER" id="PTHR30204:SF69">
    <property type="entry name" value="MERR-FAMILY TRANSCRIPTIONAL REGULATOR"/>
    <property type="match status" value="1"/>
</dbReference>
<evidence type="ECO:0000259" key="5">
    <source>
        <dbReference type="PROSITE" id="PS50937"/>
    </source>
</evidence>
<dbReference type="InterPro" id="IPR047057">
    <property type="entry name" value="MerR_fam"/>
</dbReference>
<dbReference type="InterPro" id="IPR036724">
    <property type="entry name" value="Cobalamin-bd_sf"/>
</dbReference>
<keyword evidence="2" id="KW-0805">Transcription regulation</keyword>
<protein>
    <submittedName>
        <fullName evidence="6">MerR family transcriptional regulator</fullName>
    </submittedName>
</protein>
<reference evidence="6 7" key="1">
    <citation type="submission" date="2023-11" db="EMBL/GenBank/DDBJ databases">
        <title>A Novel Polar Bacteriovorax (B. antarcticus) Isolated from the Biocrust in Antarctica.</title>
        <authorList>
            <person name="Mun W."/>
            <person name="Choi S.Y."/>
            <person name="Mitchell R.J."/>
        </authorList>
    </citation>
    <scope>NUCLEOTIDE SEQUENCE [LARGE SCALE GENOMIC DNA]</scope>
    <source>
        <strain evidence="6 7">PP10</strain>
    </source>
</reference>
<dbReference type="Pfam" id="PF13411">
    <property type="entry name" value="MerR_1"/>
    <property type="match status" value="1"/>
</dbReference>
<evidence type="ECO:0000256" key="4">
    <source>
        <dbReference type="ARBA" id="ARBA00023163"/>
    </source>
</evidence>
<evidence type="ECO:0000313" key="6">
    <source>
        <dbReference type="EMBL" id="MEA9356361.1"/>
    </source>
</evidence>
<organism evidence="6 7">
    <name type="scientific">Bacteriovorax antarcticus</name>
    <dbReference type="NCBI Taxonomy" id="3088717"/>
    <lineage>
        <taxon>Bacteria</taxon>
        <taxon>Pseudomonadati</taxon>
        <taxon>Bdellovibrionota</taxon>
        <taxon>Bacteriovoracia</taxon>
        <taxon>Bacteriovoracales</taxon>
        <taxon>Bacteriovoracaceae</taxon>
        <taxon>Bacteriovorax</taxon>
    </lineage>
</organism>
<keyword evidence="3" id="KW-0238">DNA-binding</keyword>
<accession>A0ABU5VTI2</accession>
<dbReference type="SMART" id="SM00422">
    <property type="entry name" value="HTH_MERR"/>
    <property type="match status" value="1"/>
</dbReference>
<keyword evidence="4" id="KW-0804">Transcription</keyword>
<dbReference type="SUPFAM" id="SSF46955">
    <property type="entry name" value="Putative DNA-binding domain"/>
    <property type="match status" value="1"/>
</dbReference>
<dbReference type="InterPro" id="IPR000551">
    <property type="entry name" value="MerR-type_HTH_dom"/>
</dbReference>
<dbReference type="RefSeq" id="WP_323576055.1">
    <property type="nucleotide sequence ID" value="NZ_JAYGJQ010000001.1"/>
</dbReference>
<name>A0ABU5VTI2_9BACT</name>
<keyword evidence="7" id="KW-1185">Reference proteome</keyword>
<evidence type="ECO:0000256" key="2">
    <source>
        <dbReference type="ARBA" id="ARBA00023015"/>
    </source>
</evidence>
<comment type="caution">
    <text evidence="6">The sequence shown here is derived from an EMBL/GenBank/DDBJ whole genome shotgun (WGS) entry which is preliminary data.</text>
</comment>
<evidence type="ECO:0000256" key="1">
    <source>
        <dbReference type="ARBA" id="ARBA00022491"/>
    </source>
</evidence>
<evidence type="ECO:0000313" key="7">
    <source>
        <dbReference type="Proteomes" id="UP001302274"/>
    </source>
</evidence>
<sequence length="309" mass="33994">MASKISGVGVHTIRAWEKRYKALVPVRDASGHRTYSKTDVEKLMLLSELCLLGYTISKVAGLTIPELKDLLKDLGKTEASFEATDFNLINDTKLTIDPAQSLPILNFALKSYKLDVISQELGKLKILLSPKDFALEILVPLSHSLAEAHSSGVFTSSQEQATRSLLKFHMGYNLYHPHDKKDKININVIVSGMEGDLNDLALGSVGLLCGHYGLHYTYLGADITYEALSDTVKSLEANVVIVGPSNVHNQLGKSHFQNYIEKLSGKLNPSTELVVAGKSELDLDKIPSKRLVILKTLSAVDEYLSHKNH</sequence>
<gene>
    <name evidence="6" type="ORF">SHI21_09115</name>
</gene>
<feature type="domain" description="HTH merR-type" evidence="5">
    <location>
        <begin position="1"/>
        <end position="65"/>
    </location>
</feature>
<dbReference type="SUPFAM" id="SSF52242">
    <property type="entry name" value="Cobalamin (vitamin B12)-binding domain"/>
    <property type="match status" value="1"/>
</dbReference>
<dbReference type="PANTHER" id="PTHR30204">
    <property type="entry name" value="REDOX-CYCLING DRUG-SENSING TRANSCRIPTIONAL ACTIVATOR SOXR"/>
    <property type="match status" value="1"/>
</dbReference>
<evidence type="ECO:0000256" key="3">
    <source>
        <dbReference type="ARBA" id="ARBA00023125"/>
    </source>
</evidence>